<evidence type="ECO:0000313" key="3">
    <source>
        <dbReference type="EMBL" id="THT98401.1"/>
    </source>
</evidence>
<organism evidence="3 4">
    <name type="scientific">Lampropedia puyangensis</name>
    <dbReference type="NCBI Taxonomy" id="1330072"/>
    <lineage>
        <taxon>Bacteria</taxon>
        <taxon>Pseudomonadati</taxon>
        <taxon>Pseudomonadota</taxon>
        <taxon>Betaproteobacteria</taxon>
        <taxon>Burkholderiales</taxon>
        <taxon>Comamonadaceae</taxon>
        <taxon>Lampropedia</taxon>
    </lineage>
</organism>
<evidence type="ECO:0000313" key="4">
    <source>
        <dbReference type="Proteomes" id="UP000308917"/>
    </source>
</evidence>
<sequence length="110" mass="12248">MHPLPLFVRVPTRSMLSAIALGCALATSPSAWATGSDIERERLAVIENELVRLKSLVAQAHASAPTGQRVRFHYDWLLADLELIQKGINDHMDAPRQPRPVPALRGDYRQ</sequence>
<gene>
    <name evidence="3" type="ORF">E9531_14400</name>
</gene>
<dbReference type="Pfam" id="PF09686">
    <property type="entry name" value="Plasmid_RAQPRD"/>
    <property type="match status" value="1"/>
</dbReference>
<protein>
    <submittedName>
        <fullName evidence="3">Conjugal transfer protein</fullName>
    </submittedName>
</protein>
<dbReference type="Proteomes" id="UP000308917">
    <property type="component" value="Unassembled WGS sequence"/>
</dbReference>
<reference evidence="3 4" key="1">
    <citation type="journal article" date="2015" name="Antonie Van Leeuwenhoek">
        <title>Lampropedia puyangensis sp. nov., isolated from symptomatic bark of Populus ? euramericana canker and emended description of Lampropedia hyalina (Ehrenberg 1832) Lee et al. 2004.</title>
        <authorList>
            <person name="Li Y."/>
            <person name="Wang T."/>
            <person name="Piao C.G."/>
            <person name="Wang L.F."/>
            <person name="Tian G.Z."/>
            <person name="Zhu T.H."/>
            <person name="Guo M.W."/>
        </authorList>
    </citation>
    <scope>NUCLEOTIDE SEQUENCE [LARGE SCALE GENOMIC DNA]</scope>
    <source>
        <strain evidence="3 4">2-bin</strain>
    </source>
</reference>
<dbReference type="InterPro" id="IPR019110">
    <property type="entry name" value="Uncharacterised_RAQPRD"/>
</dbReference>
<comment type="caution">
    <text evidence="3">The sequence shown here is derived from an EMBL/GenBank/DDBJ whole genome shotgun (WGS) entry which is preliminary data.</text>
</comment>
<dbReference type="EMBL" id="STFG01000021">
    <property type="protein sequence ID" value="THT98401.1"/>
    <property type="molecule type" value="Genomic_DNA"/>
</dbReference>
<proteinExistence type="predicted"/>
<evidence type="ECO:0000256" key="2">
    <source>
        <dbReference type="SAM" id="SignalP"/>
    </source>
</evidence>
<feature type="region of interest" description="Disordered" evidence="1">
    <location>
        <begin position="90"/>
        <end position="110"/>
    </location>
</feature>
<dbReference type="OrthoDB" id="5738883at2"/>
<feature type="chain" id="PRO_5020280656" evidence="2">
    <location>
        <begin position="34"/>
        <end position="110"/>
    </location>
</feature>
<dbReference type="AlphaFoldDB" id="A0A4S8EZX8"/>
<dbReference type="RefSeq" id="WP_136574473.1">
    <property type="nucleotide sequence ID" value="NZ_STFG01000021.1"/>
</dbReference>
<keyword evidence="4" id="KW-1185">Reference proteome</keyword>
<name>A0A4S8EZX8_9BURK</name>
<accession>A0A4S8EZX8</accession>
<feature type="signal peptide" evidence="2">
    <location>
        <begin position="1"/>
        <end position="33"/>
    </location>
</feature>
<evidence type="ECO:0000256" key="1">
    <source>
        <dbReference type="SAM" id="MobiDB-lite"/>
    </source>
</evidence>
<keyword evidence="2" id="KW-0732">Signal</keyword>
<dbReference type="NCBIfam" id="TIGR01690">
    <property type="entry name" value="ICE_RAQPRD"/>
    <property type="match status" value="1"/>
</dbReference>